<evidence type="ECO:0008006" key="4">
    <source>
        <dbReference type="Google" id="ProtNLM"/>
    </source>
</evidence>
<sequence>MKPSWKFIAMFAISAALSGCDTCSNEVVQTVLSPSGQRKAIVFNRNCGATVGFNTQLSIIPAHDDLPPDSGNTLVLDGTIPLRMKWQSDSDLTVLWSGSAKIFEQQRSVGDVSVTYRD</sequence>
<keyword evidence="3" id="KW-1185">Reference proteome</keyword>
<proteinExistence type="predicted"/>
<gene>
    <name evidence="2" type="ORF">ACFOLC_15875</name>
</gene>
<name>A0ABV7RTK7_9GAMM</name>
<keyword evidence="1" id="KW-0732">Signal</keyword>
<dbReference type="PROSITE" id="PS51257">
    <property type="entry name" value="PROKAR_LIPOPROTEIN"/>
    <property type="match status" value="1"/>
</dbReference>
<accession>A0ABV7RTK7</accession>
<dbReference type="RefSeq" id="WP_386760244.1">
    <property type="nucleotide sequence ID" value="NZ_JBHRXK010000015.1"/>
</dbReference>
<evidence type="ECO:0000313" key="2">
    <source>
        <dbReference type="EMBL" id="MFC3552483.1"/>
    </source>
</evidence>
<feature type="signal peptide" evidence="1">
    <location>
        <begin position="1"/>
        <end position="18"/>
    </location>
</feature>
<evidence type="ECO:0000256" key="1">
    <source>
        <dbReference type="SAM" id="SignalP"/>
    </source>
</evidence>
<dbReference type="Proteomes" id="UP001595740">
    <property type="component" value="Unassembled WGS sequence"/>
</dbReference>
<protein>
    <recommendedName>
        <fullName evidence="4">Lipoprotein</fullName>
    </recommendedName>
</protein>
<feature type="chain" id="PRO_5046241223" description="Lipoprotein" evidence="1">
    <location>
        <begin position="19"/>
        <end position="118"/>
    </location>
</feature>
<reference evidence="3" key="1">
    <citation type="journal article" date="2019" name="Int. J. Syst. Evol. Microbiol.">
        <title>The Global Catalogue of Microorganisms (GCM) 10K type strain sequencing project: providing services to taxonomists for standard genome sequencing and annotation.</title>
        <authorList>
            <consortium name="The Broad Institute Genomics Platform"/>
            <consortium name="The Broad Institute Genome Sequencing Center for Infectious Disease"/>
            <person name="Wu L."/>
            <person name="Ma J."/>
        </authorList>
    </citation>
    <scope>NUCLEOTIDE SEQUENCE [LARGE SCALE GENOMIC DNA]</scope>
    <source>
        <strain evidence="3">KCTC 42875</strain>
    </source>
</reference>
<organism evidence="2 3">
    <name type="scientific">Lysobacter cavernae</name>
    <dbReference type="NCBI Taxonomy" id="1685901"/>
    <lineage>
        <taxon>Bacteria</taxon>
        <taxon>Pseudomonadati</taxon>
        <taxon>Pseudomonadota</taxon>
        <taxon>Gammaproteobacteria</taxon>
        <taxon>Lysobacterales</taxon>
        <taxon>Lysobacteraceae</taxon>
        <taxon>Lysobacter</taxon>
    </lineage>
</organism>
<dbReference type="EMBL" id="JBHRXK010000015">
    <property type="protein sequence ID" value="MFC3552483.1"/>
    <property type="molecule type" value="Genomic_DNA"/>
</dbReference>
<evidence type="ECO:0000313" key="3">
    <source>
        <dbReference type="Proteomes" id="UP001595740"/>
    </source>
</evidence>
<comment type="caution">
    <text evidence="2">The sequence shown here is derived from an EMBL/GenBank/DDBJ whole genome shotgun (WGS) entry which is preliminary data.</text>
</comment>